<protein>
    <submittedName>
        <fullName evidence="1">Right handed beta helix region</fullName>
    </submittedName>
</protein>
<dbReference type="PROSITE" id="PS51318">
    <property type="entry name" value="TAT"/>
    <property type="match status" value="1"/>
</dbReference>
<dbReference type="InterPro" id="IPR006311">
    <property type="entry name" value="TAT_signal"/>
</dbReference>
<evidence type="ECO:0000313" key="1">
    <source>
        <dbReference type="EMBL" id="SEP30349.1"/>
    </source>
</evidence>
<name>A0A1H8WRW1_9EURY</name>
<dbReference type="OrthoDB" id="308872at2157"/>
<dbReference type="EMBL" id="FODV01000039">
    <property type="protein sequence ID" value="SEP30349.1"/>
    <property type="molecule type" value="Genomic_DNA"/>
</dbReference>
<organism evidence="1 2">
    <name type="scientific">Halogranum amylolyticum</name>
    <dbReference type="NCBI Taxonomy" id="660520"/>
    <lineage>
        <taxon>Archaea</taxon>
        <taxon>Methanobacteriati</taxon>
        <taxon>Methanobacteriota</taxon>
        <taxon>Stenosarchaea group</taxon>
        <taxon>Halobacteria</taxon>
        <taxon>Halobacteriales</taxon>
        <taxon>Haloferacaceae</taxon>
    </lineage>
</organism>
<dbReference type="Gene3D" id="2.160.20.10">
    <property type="entry name" value="Single-stranded right-handed beta-helix, Pectin lyase-like"/>
    <property type="match status" value="1"/>
</dbReference>
<gene>
    <name evidence="1" type="ORF">SAMN04487948_13910</name>
</gene>
<sequence>MTNNIENAEENRESEATLPRRSVLQALGAGSLALGSSATQVSGAAGNTATAADVDVQDTSIQIGPNLDLGGRLIVGKGLAYQTIEAAWEDAHHGDKIYVHSSYDAQEAGEQFPIVLDNREKEVMLTGGHPSGTVIDAGDTDANVIEVIGRGQADYRNNPIVRNLKITGGNVGLRIRAAPYSMYENLILYETGSHGIQVDEYTDENGDYRGTFGVTFQYCVAWSCEGNGFRLETAARPHSTTFYGCHSMFNGRYGSQTLPGVHMRGYATRWHGGTVQGNGGFGVDARSGATQSVYGAYFEGNGAKRDYPYAIYMTSTAAGFTVESSYFQGGFFRDAPNGRSQSYRAIAIDGTPNVSIKNTTYRNYEDAFLLVRGARDVDIHRTTHVPLDETPFLRQNDAVRIRSDGIVQQADLRDESGGYQGDLGVHDGSGSAQWGLAIWNGSNWVSVMDSQPITSN</sequence>
<dbReference type="InterPro" id="IPR012334">
    <property type="entry name" value="Pectin_lyas_fold"/>
</dbReference>
<keyword evidence="2" id="KW-1185">Reference proteome</keyword>
<accession>A0A1H8WRW1</accession>
<dbReference type="Proteomes" id="UP000199126">
    <property type="component" value="Unassembled WGS sequence"/>
</dbReference>
<proteinExistence type="predicted"/>
<evidence type="ECO:0000313" key="2">
    <source>
        <dbReference type="Proteomes" id="UP000199126"/>
    </source>
</evidence>
<dbReference type="AlphaFoldDB" id="A0A1H8WRW1"/>
<dbReference type="RefSeq" id="WP_089828058.1">
    <property type="nucleotide sequence ID" value="NZ_FODV01000039.1"/>
</dbReference>
<reference evidence="2" key="1">
    <citation type="submission" date="2016-10" db="EMBL/GenBank/DDBJ databases">
        <authorList>
            <person name="Varghese N."/>
            <person name="Submissions S."/>
        </authorList>
    </citation>
    <scope>NUCLEOTIDE SEQUENCE [LARGE SCALE GENOMIC DNA]</scope>
    <source>
        <strain evidence="2">CGMCC 1.10121</strain>
    </source>
</reference>
<dbReference type="InterPro" id="IPR011050">
    <property type="entry name" value="Pectin_lyase_fold/virulence"/>
</dbReference>
<dbReference type="SUPFAM" id="SSF51126">
    <property type="entry name" value="Pectin lyase-like"/>
    <property type="match status" value="1"/>
</dbReference>